<organism evidence="1 2">
    <name type="scientific">Tuber borchii</name>
    <name type="common">White truffle</name>
    <dbReference type="NCBI Taxonomy" id="42251"/>
    <lineage>
        <taxon>Eukaryota</taxon>
        <taxon>Fungi</taxon>
        <taxon>Dikarya</taxon>
        <taxon>Ascomycota</taxon>
        <taxon>Pezizomycotina</taxon>
        <taxon>Pezizomycetes</taxon>
        <taxon>Pezizales</taxon>
        <taxon>Tuberaceae</taxon>
        <taxon>Tuber</taxon>
    </lineage>
</organism>
<dbReference type="AlphaFoldDB" id="A0A2T6ZAS5"/>
<comment type="caution">
    <text evidence="1">The sequence shown here is derived from an EMBL/GenBank/DDBJ whole genome shotgun (WGS) entry which is preliminary data.</text>
</comment>
<reference evidence="1 2" key="1">
    <citation type="submission" date="2017-04" db="EMBL/GenBank/DDBJ databases">
        <title>Draft genome sequence of Tuber borchii Vittad., a whitish edible truffle.</title>
        <authorList>
            <consortium name="DOE Joint Genome Institute"/>
            <person name="Murat C."/>
            <person name="Kuo A."/>
            <person name="Barry K.W."/>
            <person name="Clum A."/>
            <person name="Dockter R.B."/>
            <person name="Fauchery L."/>
            <person name="Iotti M."/>
            <person name="Kohler A."/>
            <person name="Labutti K."/>
            <person name="Lindquist E.A."/>
            <person name="Lipzen A."/>
            <person name="Ohm R.A."/>
            <person name="Wang M."/>
            <person name="Grigoriev I.V."/>
            <person name="Zambonelli A."/>
            <person name="Martin F.M."/>
        </authorList>
    </citation>
    <scope>NUCLEOTIDE SEQUENCE [LARGE SCALE GENOMIC DNA]</scope>
    <source>
        <strain evidence="1 2">Tbo3840</strain>
    </source>
</reference>
<proteinExistence type="predicted"/>
<dbReference type="OrthoDB" id="5423775at2759"/>
<protein>
    <submittedName>
        <fullName evidence="1">Uncharacterized protein</fullName>
    </submittedName>
</protein>
<gene>
    <name evidence="1" type="ORF">B9Z19DRAFT_1009019</name>
</gene>
<sequence>ILVLGRTDYIYCLKGFKQIEVHGHDEKRAFSSLISTALSGDFLPTQLVWCGKTT</sequence>
<name>A0A2T6ZAS5_TUBBO</name>
<evidence type="ECO:0000313" key="1">
    <source>
        <dbReference type="EMBL" id="PUU72585.1"/>
    </source>
</evidence>
<dbReference type="EMBL" id="NESQ01000500">
    <property type="protein sequence ID" value="PUU72585.1"/>
    <property type="molecule type" value="Genomic_DNA"/>
</dbReference>
<accession>A0A2T6ZAS5</accession>
<evidence type="ECO:0000313" key="2">
    <source>
        <dbReference type="Proteomes" id="UP000244722"/>
    </source>
</evidence>
<feature type="non-terminal residue" evidence="1">
    <location>
        <position position="1"/>
    </location>
</feature>
<dbReference type="Proteomes" id="UP000244722">
    <property type="component" value="Unassembled WGS sequence"/>
</dbReference>
<keyword evidence="2" id="KW-1185">Reference proteome</keyword>